<evidence type="ECO:0008006" key="3">
    <source>
        <dbReference type="Google" id="ProtNLM"/>
    </source>
</evidence>
<reference evidence="1 2" key="1">
    <citation type="submission" date="2018-06" db="EMBL/GenBank/DDBJ databases">
        <authorList>
            <consortium name="Pathogen Informatics"/>
            <person name="Doyle S."/>
        </authorList>
    </citation>
    <scope>NUCLEOTIDE SEQUENCE [LARGE SCALE GENOMIC DNA]</scope>
    <source>
        <strain evidence="1 2">NCTC10359</strain>
    </source>
</reference>
<accession>A0A378TTH2</accession>
<gene>
    <name evidence="1" type="ORF">NCTC10359_02374</name>
</gene>
<dbReference type="Proteomes" id="UP000254437">
    <property type="component" value="Unassembled WGS sequence"/>
</dbReference>
<organism evidence="1 2">
    <name type="scientific">Moraxella lacunata</name>
    <dbReference type="NCBI Taxonomy" id="477"/>
    <lineage>
        <taxon>Bacteria</taxon>
        <taxon>Pseudomonadati</taxon>
        <taxon>Pseudomonadota</taxon>
        <taxon>Gammaproteobacteria</taxon>
        <taxon>Moraxellales</taxon>
        <taxon>Moraxellaceae</taxon>
        <taxon>Moraxella</taxon>
    </lineage>
</organism>
<proteinExistence type="predicted"/>
<name>A0A378TTH2_MORLA</name>
<evidence type="ECO:0000313" key="2">
    <source>
        <dbReference type="Proteomes" id="UP000254437"/>
    </source>
</evidence>
<protein>
    <recommendedName>
        <fullName evidence="3">Major tail protein</fullName>
    </recommendedName>
</protein>
<dbReference type="EMBL" id="UGQU01000003">
    <property type="protein sequence ID" value="STZ63931.1"/>
    <property type="molecule type" value="Genomic_DNA"/>
</dbReference>
<evidence type="ECO:0000313" key="1">
    <source>
        <dbReference type="EMBL" id="STZ63931.1"/>
    </source>
</evidence>
<dbReference type="RefSeq" id="WP_115008207.1">
    <property type="nucleotide sequence ID" value="NZ_UGQU01000003.1"/>
</dbReference>
<dbReference type="AlphaFoldDB" id="A0A378TTH2"/>
<sequence length="250" mass="27683">MTQQTQSLRGRKYSGDLYARKYGSSDGFAKMGNVTEFTTKSETEKDELKSTGRDDFGQAIEVETVPQPIEISLKFNTFDKHALARVLMGEAVDIGGAPQTIEETAVKANKAGWIKLAHNDIDPENFTLKNKTKQEIEKAKYELNPRLGMVRLLDSTGINDGDNLHYEGKTKGRKGFSIDANTLQSIPLEIYLDGKDRISGNDGVLEVAHVVLSADGDINWFEDGWWESGLTGTVVKDEGKPAMRFTEFVG</sequence>